<feature type="domain" description="PpiC" evidence="9">
    <location>
        <begin position="247"/>
        <end position="365"/>
    </location>
</feature>
<keyword evidence="10" id="KW-0413">Isomerase</keyword>
<evidence type="ECO:0000256" key="1">
    <source>
        <dbReference type="ARBA" id="ARBA00004401"/>
    </source>
</evidence>
<organism evidence="10 11">
    <name type="scientific">Pseudoxanthobacter soli DSM 19599</name>
    <dbReference type="NCBI Taxonomy" id="1123029"/>
    <lineage>
        <taxon>Bacteria</taxon>
        <taxon>Pseudomonadati</taxon>
        <taxon>Pseudomonadota</taxon>
        <taxon>Alphaproteobacteria</taxon>
        <taxon>Hyphomicrobiales</taxon>
        <taxon>Segnochrobactraceae</taxon>
        <taxon>Pseudoxanthobacter</taxon>
    </lineage>
</organism>
<reference evidence="10 11" key="1">
    <citation type="submission" date="2016-12" db="EMBL/GenBank/DDBJ databases">
        <authorList>
            <person name="Song W.-J."/>
            <person name="Kurnit D.M."/>
        </authorList>
    </citation>
    <scope>NUCLEOTIDE SEQUENCE [LARGE SCALE GENOMIC DNA]</scope>
    <source>
        <strain evidence="10 11">DSM 19599</strain>
    </source>
</reference>
<comment type="similarity">
    <text evidence="7">Belongs to the PpiD chaperone family.</text>
</comment>
<accession>A0A1M7Z881</accession>
<dbReference type="PANTHER" id="PTHR47529">
    <property type="entry name" value="PEPTIDYL-PROLYL CIS-TRANS ISOMERASE D"/>
    <property type="match status" value="1"/>
</dbReference>
<keyword evidence="6" id="KW-0143">Chaperone</keyword>
<dbReference type="InterPro" id="IPR000297">
    <property type="entry name" value="PPIase_PpiC"/>
</dbReference>
<comment type="subcellular location">
    <subcellularLocation>
        <location evidence="1">Cell membrane</location>
        <topology evidence="1">Single-pass type II membrane protein</topology>
    </subcellularLocation>
</comment>
<evidence type="ECO:0000256" key="7">
    <source>
        <dbReference type="ARBA" id="ARBA00038408"/>
    </source>
</evidence>
<dbReference type="RefSeq" id="WP_073625620.1">
    <property type="nucleotide sequence ID" value="NZ_FRXO01000001.1"/>
</dbReference>
<name>A0A1M7Z881_9HYPH</name>
<evidence type="ECO:0000313" key="10">
    <source>
        <dbReference type="EMBL" id="SHO61064.1"/>
    </source>
</evidence>
<gene>
    <name evidence="10" type="ORF">SAMN02745172_00539</name>
</gene>
<dbReference type="STRING" id="1123029.SAMN02745172_00539"/>
<dbReference type="GO" id="GO:0005886">
    <property type="term" value="C:plasma membrane"/>
    <property type="evidence" value="ECO:0007669"/>
    <property type="project" value="UniProtKB-SubCell"/>
</dbReference>
<proteinExistence type="inferred from homology"/>
<dbReference type="InterPro" id="IPR052029">
    <property type="entry name" value="PpiD_chaperone"/>
</dbReference>
<evidence type="ECO:0000256" key="5">
    <source>
        <dbReference type="ARBA" id="ARBA00023136"/>
    </source>
</evidence>
<evidence type="ECO:0000256" key="8">
    <source>
        <dbReference type="SAM" id="Phobius"/>
    </source>
</evidence>
<dbReference type="SUPFAM" id="SSF109998">
    <property type="entry name" value="Triger factor/SurA peptide-binding domain-like"/>
    <property type="match status" value="1"/>
</dbReference>
<keyword evidence="3 8" id="KW-0812">Transmembrane</keyword>
<dbReference type="Proteomes" id="UP000186406">
    <property type="component" value="Unassembled WGS sequence"/>
</dbReference>
<dbReference type="Pfam" id="PF13145">
    <property type="entry name" value="Rotamase_2"/>
    <property type="match status" value="1"/>
</dbReference>
<evidence type="ECO:0000313" key="11">
    <source>
        <dbReference type="Proteomes" id="UP000186406"/>
    </source>
</evidence>
<evidence type="ECO:0000256" key="2">
    <source>
        <dbReference type="ARBA" id="ARBA00022475"/>
    </source>
</evidence>
<evidence type="ECO:0000256" key="3">
    <source>
        <dbReference type="ARBA" id="ARBA00022692"/>
    </source>
</evidence>
<evidence type="ECO:0000259" key="9">
    <source>
        <dbReference type="Pfam" id="PF13145"/>
    </source>
</evidence>
<dbReference type="GO" id="GO:0003755">
    <property type="term" value="F:peptidyl-prolyl cis-trans isomerase activity"/>
    <property type="evidence" value="ECO:0007669"/>
    <property type="project" value="InterPro"/>
</dbReference>
<dbReference type="EMBL" id="FRXO01000001">
    <property type="protein sequence ID" value="SHO61064.1"/>
    <property type="molecule type" value="Genomic_DNA"/>
</dbReference>
<evidence type="ECO:0000256" key="4">
    <source>
        <dbReference type="ARBA" id="ARBA00022989"/>
    </source>
</evidence>
<dbReference type="PANTHER" id="PTHR47529:SF1">
    <property type="entry name" value="PERIPLASMIC CHAPERONE PPID"/>
    <property type="match status" value="1"/>
</dbReference>
<dbReference type="InterPro" id="IPR027304">
    <property type="entry name" value="Trigger_fact/SurA_dom_sf"/>
</dbReference>
<protein>
    <submittedName>
        <fullName evidence="10">Peptidyl-prolyl cis-trans isomerase D</fullName>
    </submittedName>
</protein>
<feature type="transmembrane region" description="Helical" evidence="8">
    <location>
        <begin position="12"/>
        <end position="31"/>
    </location>
</feature>
<dbReference type="AlphaFoldDB" id="A0A1M7Z881"/>
<sequence>MLNQLRRGAGNWLAKILMGLLVVSFVIWGVADAFRGMGMSTVATVGGTEVPLTRFQRDYARAMQALSQNVGGPVSPADAAAYGLPQQVLSQIVTETVMNNTVDALGVGVTDEELLRQIQADPNFKGADGKFDPNRMRAILAANDLAEADYVNAIRGLSERRQIMEGLFSGITAPEIMLKALYTYGNEQRTVRYIDVPPQAAGKIAEPTDADLKTYFDAHKAEFSAPEYRSFQVATLDPVTLAASTPVSEEDVKADYERNAAKYGTPERRNVQQIPFPDRTSADVALAKLSAGNPLSDILAERKLSPADIDLGLVAKTGLIDPKVADAAFSAAPNQPIVVDGRFGPVIVIVTEIKPGETKPLAEVEGDIKRQMAEDLARRNLLNIYDQVEDALSGGQSLKEIADKFHLAFVEVGSVSLNGLSPQGDAVNVPGGQPVLAAAFQADSGSDSDAVKLASGGYAWVDLTQTTPARDRTLDEVKADVASAWKAEKTQAALTAKAAEIAEAVRKGQSLDDAAKALDVDVMTTAPFKRSGPVPGLSAGAIAAAFRSAKGSVATAASATGGQSVIVVSDVYDPDFDPTLPDSVTLADQAGQSVGNALLSEYVSSLEASEGIKINQAAVTQVVAPGQGS</sequence>
<evidence type="ECO:0000256" key="6">
    <source>
        <dbReference type="ARBA" id="ARBA00023186"/>
    </source>
</evidence>
<keyword evidence="11" id="KW-1185">Reference proteome</keyword>
<keyword evidence="5 8" id="KW-0472">Membrane</keyword>
<keyword evidence="2" id="KW-1003">Cell membrane</keyword>
<dbReference type="Pfam" id="PF13624">
    <property type="entry name" value="SurA_N_3"/>
    <property type="match status" value="1"/>
</dbReference>
<keyword evidence="4 8" id="KW-1133">Transmembrane helix</keyword>